<dbReference type="AlphaFoldDB" id="A0A073KNL9"/>
<evidence type="ECO:0000313" key="2">
    <source>
        <dbReference type="Proteomes" id="UP000027778"/>
    </source>
</evidence>
<proteinExistence type="predicted"/>
<comment type="caution">
    <text evidence="1">The sequence shown here is derived from an EMBL/GenBank/DDBJ whole genome shotgun (WGS) entry which is preliminary data.</text>
</comment>
<organism evidence="1 2">
    <name type="scientific">Bacillus gaemokensis</name>
    <dbReference type="NCBI Taxonomy" id="574375"/>
    <lineage>
        <taxon>Bacteria</taxon>
        <taxon>Bacillati</taxon>
        <taxon>Bacillota</taxon>
        <taxon>Bacilli</taxon>
        <taxon>Bacillales</taxon>
        <taxon>Bacillaceae</taxon>
        <taxon>Bacillus</taxon>
        <taxon>Bacillus cereus group</taxon>
    </lineage>
</organism>
<dbReference type="eggNOG" id="ENOG5033K43">
    <property type="taxonomic scope" value="Bacteria"/>
</dbReference>
<reference evidence="1 2" key="1">
    <citation type="submission" date="2014-06" db="EMBL/GenBank/DDBJ databases">
        <title>Draft genome sequence of Bacillus gaemokensis JCM 15801 (MCCC 1A00707).</title>
        <authorList>
            <person name="Lai Q."/>
            <person name="Liu Y."/>
            <person name="Shao Z."/>
        </authorList>
    </citation>
    <scope>NUCLEOTIDE SEQUENCE [LARGE SCALE GENOMIC DNA]</scope>
    <source>
        <strain evidence="1 2">JCM 15801</strain>
    </source>
</reference>
<protein>
    <submittedName>
        <fullName evidence="1">Uncharacterized protein</fullName>
    </submittedName>
</protein>
<dbReference type="RefSeq" id="WP_033675033.1">
    <property type="nucleotide sequence ID" value="NZ_JOTM01000011.1"/>
</dbReference>
<keyword evidence="2" id="KW-1185">Reference proteome</keyword>
<dbReference type="EMBL" id="JOTM01000011">
    <property type="protein sequence ID" value="KEK23938.1"/>
    <property type="molecule type" value="Genomic_DNA"/>
</dbReference>
<dbReference type="STRING" id="574375.AZF08_20080"/>
<name>A0A073KNL9_9BACI</name>
<sequence length="361" mass="40671">MVVDIKPSLLVIQPFDATKGASIYYTYTGSKQSLKNQLVVTDTKTNEIVYSFEYSSYEKVHHVPPNILLNGKSYKAKIRAISSDGDQSPYSNEVQFKTFSNPVLDIDNIDGQGYVYNSDVTFIAIYSQSEGESVKTYRFSLFDENEDLIENYPIRVPSAPNSLTEVVRGLEKGKGYFIECSIETVNGVVWTHRERFIPLYIVPSVNGVINTRNDSDEGVVKVTANLKQLLGTQVTSGARTEKSEGQIKEDYKYEGDEWVIVPKGKPVIFKGLGMNRASDFVMKVWCKKIPNGTKFLDLSPVDNTGIAIEFWKYSNKVIAVKKYGRVVSRHCSNVVTIPYDSPFMLYAKAIEHRIDLSIKIL</sequence>
<dbReference type="OrthoDB" id="2339828at2"/>
<evidence type="ECO:0000313" key="1">
    <source>
        <dbReference type="EMBL" id="KEK23938.1"/>
    </source>
</evidence>
<dbReference type="Proteomes" id="UP000027778">
    <property type="component" value="Unassembled WGS sequence"/>
</dbReference>
<gene>
    <name evidence="1" type="ORF">BAGA_05835</name>
</gene>
<accession>A0A073KNL9</accession>